<evidence type="ECO:0000313" key="2">
    <source>
        <dbReference type="EMBL" id="ONK76110.1"/>
    </source>
</evidence>
<dbReference type="Proteomes" id="UP000243459">
    <property type="component" value="Chromosome 3"/>
</dbReference>
<sequence>MLQGIHNHCHRSSYHRQHRPPPPTDEEEEALVPTAASPASIGPEIAFRRGVDVTGDGAVAMWIPMRLRGGWSSKHKGLWSWIRRPRSISASPCSSSTSGGADRRTRTRSFVMSLILATTLVSSSLRRAMAETMDMLLPLLWALGVL</sequence>
<accession>A0A5P1FHQ0</accession>
<name>A0A5P1FHQ0_ASPOF</name>
<dbReference type="EMBL" id="CM007383">
    <property type="protein sequence ID" value="ONK76110.1"/>
    <property type="molecule type" value="Genomic_DNA"/>
</dbReference>
<reference evidence="3" key="1">
    <citation type="journal article" date="2017" name="Nat. Commun.">
        <title>The asparagus genome sheds light on the origin and evolution of a young Y chromosome.</title>
        <authorList>
            <person name="Harkess A."/>
            <person name="Zhou J."/>
            <person name="Xu C."/>
            <person name="Bowers J.E."/>
            <person name="Van der Hulst R."/>
            <person name="Ayyampalayam S."/>
            <person name="Mercati F."/>
            <person name="Riccardi P."/>
            <person name="McKain M.R."/>
            <person name="Kakrana A."/>
            <person name="Tang H."/>
            <person name="Ray J."/>
            <person name="Groenendijk J."/>
            <person name="Arikit S."/>
            <person name="Mathioni S.M."/>
            <person name="Nakano M."/>
            <person name="Shan H."/>
            <person name="Telgmann-Rauber A."/>
            <person name="Kanno A."/>
            <person name="Yue Z."/>
            <person name="Chen H."/>
            <person name="Li W."/>
            <person name="Chen Y."/>
            <person name="Xu X."/>
            <person name="Zhang Y."/>
            <person name="Luo S."/>
            <person name="Chen H."/>
            <person name="Gao J."/>
            <person name="Mao Z."/>
            <person name="Pires J.C."/>
            <person name="Luo M."/>
            <person name="Kudrna D."/>
            <person name="Wing R.A."/>
            <person name="Meyers B.C."/>
            <person name="Yi K."/>
            <person name="Kong H."/>
            <person name="Lavrijsen P."/>
            <person name="Sunseri F."/>
            <person name="Falavigna A."/>
            <person name="Ye Y."/>
            <person name="Leebens-Mack J.H."/>
            <person name="Chen G."/>
        </authorList>
    </citation>
    <scope>NUCLEOTIDE SEQUENCE [LARGE SCALE GENOMIC DNA]</scope>
    <source>
        <strain evidence="3">cv. DH0086</strain>
    </source>
</reference>
<dbReference type="Gramene" id="ONK76110">
    <property type="protein sequence ID" value="ONK76110"/>
    <property type="gene ID" value="A4U43_C03F24010"/>
</dbReference>
<dbReference type="AlphaFoldDB" id="A0A5P1FHQ0"/>
<keyword evidence="3" id="KW-1185">Reference proteome</keyword>
<evidence type="ECO:0000313" key="3">
    <source>
        <dbReference type="Proteomes" id="UP000243459"/>
    </source>
</evidence>
<feature type="region of interest" description="Disordered" evidence="1">
    <location>
        <begin position="1"/>
        <end position="35"/>
    </location>
</feature>
<feature type="compositionally biased region" description="Basic residues" evidence="1">
    <location>
        <begin position="7"/>
        <end position="19"/>
    </location>
</feature>
<protein>
    <submittedName>
        <fullName evidence="2">Uncharacterized protein</fullName>
    </submittedName>
</protein>
<gene>
    <name evidence="2" type="ORF">A4U43_C03F24010</name>
</gene>
<organism evidence="2 3">
    <name type="scientific">Asparagus officinalis</name>
    <name type="common">Garden asparagus</name>
    <dbReference type="NCBI Taxonomy" id="4686"/>
    <lineage>
        <taxon>Eukaryota</taxon>
        <taxon>Viridiplantae</taxon>
        <taxon>Streptophyta</taxon>
        <taxon>Embryophyta</taxon>
        <taxon>Tracheophyta</taxon>
        <taxon>Spermatophyta</taxon>
        <taxon>Magnoliopsida</taxon>
        <taxon>Liliopsida</taxon>
        <taxon>Asparagales</taxon>
        <taxon>Asparagaceae</taxon>
        <taxon>Asparagoideae</taxon>
        <taxon>Asparagus</taxon>
    </lineage>
</organism>
<evidence type="ECO:0000256" key="1">
    <source>
        <dbReference type="SAM" id="MobiDB-lite"/>
    </source>
</evidence>
<proteinExistence type="predicted"/>